<dbReference type="Proteomes" id="UP000054024">
    <property type="component" value="Unassembled WGS sequence"/>
</dbReference>
<feature type="compositionally biased region" description="Low complexity" evidence="1">
    <location>
        <begin position="8"/>
        <end position="26"/>
    </location>
</feature>
<dbReference type="RefSeq" id="WP_062149563.1">
    <property type="nucleotide sequence ID" value="NZ_KQ947987.1"/>
</dbReference>
<feature type="domain" description="Non-reducing end beta-L-arabinofuranosidase-like GH127 C-terminal" evidence="2">
    <location>
        <begin position="50"/>
        <end position="83"/>
    </location>
</feature>
<dbReference type="PANTHER" id="PTHR43465:SF2">
    <property type="entry name" value="DUF1680 DOMAIN PROTEIN (AFU_ORTHOLOGUE AFUA_1G08910)"/>
    <property type="match status" value="1"/>
</dbReference>
<evidence type="ECO:0000256" key="1">
    <source>
        <dbReference type="SAM" id="MobiDB-lite"/>
    </source>
</evidence>
<keyword evidence="4" id="KW-1185">Reference proteome</keyword>
<evidence type="ECO:0000313" key="3">
    <source>
        <dbReference type="EMBL" id="KUM76062.1"/>
    </source>
</evidence>
<dbReference type="AlphaFoldDB" id="A0A117PAR1"/>
<feature type="region of interest" description="Disordered" evidence="1">
    <location>
        <begin position="1"/>
        <end position="26"/>
    </location>
</feature>
<accession>A0A117PAR1</accession>
<protein>
    <recommendedName>
        <fullName evidence="2">Non-reducing end beta-L-arabinofuranosidase-like GH127 C-terminal domain-containing protein</fullName>
    </recommendedName>
</protein>
<dbReference type="PANTHER" id="PTHR43465">
    <property type="entry name" value="DUF1680 DOMAIN PROTEIN (AFU_ORTHOLOGUE AFUA_1G08910)"/>
    <property type="match status" value="1"/>
</dbReference>
<evidence type="ECO:0000259" key="2">
    <source>
        <dbReference type="Pfam" id="PF20737"/>
    </source>
</evidence>
<dbReference type="InterPro" id="IPR049049">
    <property type="entry name" value="Beta-AFase-like_GH127_C"/>
</dbReference>
<proteinExistence type="predicted"/>
<gene>
    <name evidence="3" type="ORF">AQI70_15885</name>
</gene>
<dbReference type="EMBL" id="LMWJ01000010">
    <property type="protein sequence ID" value="KUM76062.1"/>
    <property type="molecule type" value="Genomic_DNA"/>
</dbReference>
<name>A0A117PAR1_9ACTN</name>
<dbReference type="STRING" id="146536.AQI70_15885"/>
<comment type="caution">
    <text evidence="3">The sequence shown here is derived from an EMBL/GenBank/DDBJ whole genome shotgun (WGS) entry which is preliminary data.</text>
</comment>
<sequence>MAGGGVLAARRPPTAPDGTAPATTDPGWLRLRRRWAPGDTLTVALDLAARLTRPDPRVDAVRGCVAIERGPLVHCLEGVDHPASPSASSPFPTAPV</sequence>
<organism evidence="3 4">
    <name type="scientific">Streptomyces curacoi</name>
    <dbReference type="NCBI Taxonomy" id="146536"/>
    <lineage>
        <taxon>Bacteria</taxon>
        <taxon>Bacillati</taxon>
        <taxon>Actinomycetota</taxon>
        <taxon>Actinomycetes</taxon>
        <taxon>Kitasatosporales</taxon>
        <taxon>Streptomycetaceae</taxon>
        <taxon>Streptomyces</taxon>
    </lineage>
</organism>
<dbReference type="InterPro" id="IPR049174">
    <property type="entry name" value="Beta-AFase-like"/>
</dbReference>
<evidence type="ECO:0000313" key="4">
    <source>
        <dbReference type="Proteomes" id="UP000054024"/>
    </source>
</evidence>
<reference evidence="3 4" key="1">
    <citation type="submission" date="2015-10" db="EMBL/GenBank/DDBJ databases">
        <title>Draft genome sequence of Streptomyces curacoi DSM 40107, type strain for the species Streptomyces curacoi.</title>
        <authorList>
            <person name="Ruckert C."/>
            <person name="Winkler A."/>
            <person name="Kalinowski J."/>
            <person name="Kampfer P."/>
            <person name="Glaeser S."/>
        </authorList>
    </citation>
    <scope>NUCLEOTIDE SEQUENCE [LARGE SCALE GENOMIC DNA]</scope>
    <source>
        <strain evidence="3 4">DSM 40107</strain>
    </source>
</reference>
<dbReference type="Pfam" id="PF20737">
    <property type="entry name" value="Glyco_hydro127C"/>
    <property type="match status" value="1"/>
</dbReference>